<dbReference type="PANTHER" id="PTHR47314">
    <property type="entry name" value="MALTOSE/MALTODEXTRIN TRANSPORT SYSTEM PERMEASE PROTEIN MALF"/>
    <property type="match status" value="1"/>
</dbReference>
<evidence type="ECO:0000313" key="12">
    <source>
        <dbReference type="EMBL" id="RTI58037.1"/>
    </source>
</evidence>
<comment type="caution">
    <text evidence="10">Lacks conserved residue(s) required for the propagation of feature annotation.</text>
</comment>
<evidence type="ECO:0000256" key="5">
    <source>
        <dbReference type="ARBA" id="ARBA00022597"/>
    </source>
</evidence>
<keyword evidence="7 9" id="KW-1133">Transmembrane helix</keyword>
<keyword evidence="3 9" id="KW-0813">Transport</keyword>
<dbReference type="InterPro" id="IPR000515">
    <property type="entry name" value="MetI-like"/>
</dbReference>
<feature type="transmembrane region" description="Helical" evidence="9">
    <location>
        <begin position="245"/>
        <end position="266"/>
    </location>
</feature>
<comment type="function">
    <text evidence="10">Part of the ABC transporter complex MalEFGK involved in maltose/maltodextrin import. Probably responsible for the translocation of the substrate across the membrane.</text>
</comment>
<organism evidence="12 13">
    <name type="scientific">Thermus scotoductus</name>
    <dbReference type="NCBI Taxonomy" id="37636"/>
    <lineage>
        <taxon>Bacteria</taxon>
        <taxon>Thermotogati</taxon>
        <taxon>Deinococcota</taxon>
        <taxon>Deinococci</taxon>
        <taxon>Thermales</taxon>
        <taxon>Thermaceae</taxon>
        <taxon>Thermus</taxon>
    </lineage>
</organism>
<dbReference type="AlphaFoldDB" id="A0A430VTQ7"/>
<dbReference type="PROSITE" id="PS50928">
    <property type="entry name" value="ABC_TM1"/>
    <property type="match status" value="1"/>
</dbReference>
<keyword evidence="8 9" id="KW-0472">Membrane</keyword>
<evidence type="ECO:0000259" key="11">
    <source>
        <dbReference type="PROSITE" id="PS50928"/>
    </source>
</evidence>
<dbReference type="InterPro" id="IPR035906">
    <property type="entry name" value="MetI-like_sf"/>
</dbReference>
<feature type="transmembrane region" description="Helical" evidence="9">
    <location>
        <begin position="44"/>
        <end position="65"/>
    </location>
</feature>
<dbReference type="InterPro" id="IPR035277">
    <property type="entry name" value="MalF_N"/>
</dbReference>
<dbReference type="Pfam" id="PF00528">
    <property type="entry name" value="BPD_transp_1"/>
    <property type="match status" value="1"/>
</dbReference>
<dbReference type="CDD" id="cd06261">
    <property type="entry name" value="TM_PBP2"/>
    <property type="match status" value="1"/>
</dbReference>
<dbReference type="GO" id="GO:1990060">
    <property type="term" value="C:maltose transport complex"/>
    <property type="evidence" value="ECO:0007669"/>
    <property type="project" value="TreeGrafter"/>
</dbReference>
<dbReference type="SUPFAM" id="SSF160964">
    <property type="entry name" value="MalF N-terminal region-like"/>
    <property type="match status" value="1"/>
</dbReference>
<evidence type="ECO:0000256" key="3">
    <source>
        <dbReference type="ARBA" id="ARBA00022448"/>
    </source>
</evidence>
<evidence type="ECO:0000256" key="4">
    <source>
        <dbReference type="ARBA" id="ARBA00022475"/>
    </source>
</evidence>
<keyword evidence="4 10" id="KW-1003">Cell membrane</keyword>
<name>A0A430VTQ7_THESC</name>
<dbReference type="GO" id="GO:0015423">
    <property type="term" value="F:ABC-type maltose transporter activity"/>
    <property type="evidence" value="ECO:0007669"/>
    <property type="project" value="TreeGrafter"/>
</dbReference>
<feature type="transmembrane region" description="Helical" evidence="9">
    <location>
        <begin position="207"/>
        <end position="233"/>
    </location>
</feature>
<proteinExistence type="inferred from homology"/>
<evidence type="ECO:0000256" key="9">
    <source>
        <dbReference type="RuleBase" id="RU363032"/>
    </source>
</evidence>
<dbReference type="Gene3D" id="1.10.3720.10">
    <property type="entry name" value="MetI-like"/>
    <property type="match status" value="1"/>
</dbReference>
<gene>
    <name evidence="12" type="ORF">CSW14_03945</name>
</gene>
<evidence type="ECO:0000256" key="1">
    <source>
        <dbReference type="ARBA" id="ARBA00004651"/>
    </source>
</evidence>
<keyword evidence="5 10" id="KW-0762">Sugar transport</keyword>
<keyword evidence="6 9" id="KW-0812">Transmembrane</keyword>
<dbReference type="PANTHER" id="PTHR47314:SF1">
    <property type="entry name" value="MALTOSE_MALTODEXTRIN TRANSPORT SYSTEM PERMEASE PROTEIN MALF"/>
    <property type="match status" value="1"/>
</dbReference>
<feature type="transmembrane region" description="Helical" evidence="9">
    <location>
        <begin position="409"/>
        <end position="432"/>
    </location>
</feature>
<dbReference type="GO" id="GO:0042956">
    <property type="term" value="P:maltodextrin transmembrane transport"/>
    <property type="evidence" value="ECO:0007669"/>
    <property type="project" value="TreeGrafter"/>
</dbReference>
<evidence type="ECO:0000256" key="6">
    <source>
        <dbReference type="ARBA" id="ARBA00022692"/>
    </source>
</evidence>
<reference evidence="12 13" key="1">
    <citation type="journal article" date="2019" name="Extremophiles">
        <title>Biogeography of thermophiles and predominance of Thermus scotoductus in domestic water heaters.</title>
        <authorList>
            <person name="Wilpiszeski R.L."/>
            <person name="Zhang Z."/>
            <person name="House C.H."/>
        </authorList>
    </citation>
    <scope>NUCLEOTIDE SEQUENCE [LARGE SCALE GENOMIC DNA]</scope>
    <source>
        <strain evidence="12 13">1_S1</strain>
    </source>
</reference>
<evidence type="ECO:0000256" key="10">
    <source>
        <dbReference type="RuleBase" id="RU367050"/>
    </source>
</evidence>
<sequence length="442" mass="48433">MKHPPGLKGFLLALSLLLGLLILSTGVGILGYLALEAYLAPPGWTILVLALLVLVPGAILIGRLFPWLTDWYYFLPALSFLLVFTLYPIALTVYLAFTDYSGRKNGFPDRSTETRVLKQEGPKLILEEPATEALRCNPCEGEPVEVYSEGHRARARILEAEGNTLVLDRTPPFQAVFVAKVNAFRFVGLKNFAFILSQANQALLPVFLWNVVFAASTVLLNALLGLILGLILNNKGLKLRNFYRTVLIISWALPGVITVQVFVALLNYNFGAINRLLGVLGIYPIPWLNDPDWAKVAILLVNLWLGFPYMMTATLGALSTIPDELYEAAKVDGATPWQALWGITLPLLEKPMVPILLSSFAFNFNNFYIIYLLTGGGPAQEGRLATAQATDILISWAYKTAFSAEGQSAYGLGAAISLLIFAITVAISLVNFRITGALREVK</sequence>
<dbReference type="SUPFAM" id="SSF161098">
    <property type="entry name" value="MetI-like"/>
    <property type="match status" value="1"/>
</dbReference>
<comment type="caution">
    <text evidence="12">The sequence shown here is derived from an EMBL/GenBank/DDBJ whole genome shotgun (WGS) entry which is preliminary data.</text>
</comment>
<feature type="transmembrane region" description="Helical" evidence="9">
    <location>
        <begin position="296"/>
        <end position="318"/>
    </location>
</feature>
<protein>
    <recommendedName>
        <fullName evidence="10">Maltose/maltodextrin transport system permease protein</fullName>
    </recommendedName>
</protein>
<evidence type="ECO:0000256" key="8">
    <source>
        <dbReference type="ARBA" id="ARBA00023136"/>
    </source>
</evidence>
<evidence type="ECO:0000313" key="13">
    <source>
        <dbReference type="Proteomes" id="UP000287467"/>
    </source>
</evidence>
<accession>A0A430VTQ7</accession>
<feature type="transmembrane region" description="Helical" evidence="9">
    <location>
        <begin position="72"/>
        <end position="97"/>
    </location>
</feature>
<comment type="similarity">
    <text evidence="2 10">Belongs to the binding-protein-dependent transport system permease family. MalFG subfamily.</text>
</comment>
<dbReference type="EMBL" id="PEMW01000099">
    <property type="protein sequence ID" value="RTI58037.1"/>
    <property type="molecule type" value="Genomic_DNA"/>
</dbReference>
<evidence type="ECO:0000256" key="7">
    <source>
        <dbReference type="ARBA" id="ARBA00022989"/>
    </source>
</evidence>
<feature type="domain" description="ABC transmembrane type-1" evidence="11">
    <location>
        <begin position="207"/>
        <end position="431"/>
    </location>
</feature>
<dbReference type="Gene3D" id="1.20.58.370">
    <property type="entry name" value="MalF N-terminal region-like"/>
    <property type="match status" value="1"/>
</dbReference>
<dbReference type="Proteomes" id="UP000287467">
    <property type="component" value="Unassembled WGS sequence"/>
</dbReference>
<dbReference type="RefSeq" id="WP_126247803.1">
    <property type="nucleotide sequence ID" value="NZ_PEMW01000099.1"/>
</dbReference>
<evidence type="ECO:0000256" key="2">
    <source>
        <dbReference type="ARBA" id="ARBA00009047"/>
    </source>
</evidence>
<comment type="subcellular location">
    <subcellularLocation>
        <location evidence="1 9">Cell membrane</location>
        <topology evidence="1 9">Multi-pass membrane protein</topology>
    </subcellularLocation>
</comment>